<reference evidence="6 7" key="1">
    <citation type="submission" date="2009-02" db="EMBL/GenBank/DDBJ databases">
        <title>Sequencing of the draft genome and assembly of Dethiobacter alkaliphilus AHT 1.</title>
        <authorList>
            <consortium name="US DOE Joint Genome Institute (JGI-PGF)"/>
            <person name="Lucas S."/>
            <person name="Copeland A."/>
            <person name="Lapidus A."/>
            <person name="Glavina del Rio T."/>
            <person name="Dalin E."/>
            <person name="Tice H."/>
            <person name="Bruce D."/>
            <person name="Goodwin L."/>
            <person name="Pitluck S."/>
            <person name="Larimer F."/>
            <person name="Land M.L."/>
            <person name="Hauser L."/>
            <person name="Muyzer G."/>
        </authorList>
    </citation>
    <scope>NUCLEOTIDE SEQUENCE [LARGE SCALE GENOMIC DNA]</scope>
    <source>
        <strain evidence="6 7">AHT 1</strain>
    </source>
</reference>
<keyword evidence="5" id="KW-0055">Arginine biosynthesis</keyword>
<keyword evidence="2 5" id="KW-0028">Amino-acid biosynthesis</keyword>
<dbReference type="InterPro" id="IPR050103">
    <property type="entry name" value="Class-III_PLP-dep_AT"/>
</dbReference>
<evidence type="ECO:0000256" key="1">
    <source>
        <dbReference type="ARBA" id="ARBA00022576"/>
    </source>
</evidence>
<comment type="cofactor">
    <cofactor evidence="5">
        <name>pyridoxal 5'-phosphate</name>
        <dbReference type="ChEBI" id="CHEBI:597326"/>
    </cofactor>
    <text evidence="5">Binds 1 pyridoxal phosphate per subunit.</text>
</comment>
<dbReference type="InterPro" id="IPR015421">
    <property type="entry name" value="PyrdxlP-dep_Trfase_major"/>
</dbReference>
<comment type="caution">
    <text evidence="6">The sequence shown here is derived from an EMBL/GenBank/DDBJ whole genome shotgun (WGS) entry which is preliminary data.</text>
</comment>
<dbReference type="FunFam" id="3.40.640.10:FF:000004">
    <property type="entry name" value="Acetylornithine aminotransferase"/>
    <property type="match status" value="1"/>
</dbReference>
<dbReference type="InterPro" id="IPR005814">
    <property type="entry name" value="Aminotrans_3"/>
</dbReference>
<dbReference type="Proteomes" id="UP000006443">
    <property type="component" value="Unassembled WGS sequence"/>
</dbReference>
<evidence type="ECO:0000256" key="4">
    <source>
        <dbReference type="ARBA" id="ARBA00022898"/>
    </source>
</evidence>
<dbReference type="Gene3D" id="3.40.640.10">
    <property type="entry name" value="Type I PLP-dependent aspartate aminotransferase-like (Major domain)"/>
    <property type="match status" value="1"/>
</dbReference>
<dbReference type="InterPro" id="IPR015424">
    <property type="entry name" value="PyrdxlP-dep_Trfase"/>
</dbReference>
<dbReference type="PANTHER" id="PTHR11986">
    <property type="entry name" value="AMINOTRANSFERASE CLASS III"/>
    <property type="match status" value="1"/>
</dbReference>
<evidence type="ECO:0000256" key="2">
    <source>
        <dbReference type="ARBA" id="ARBA00022605"/>
    </source>
</evidence>
<comment type="pathway">
    <text evidence="5">Amino-acid biosynthesis; L-arginine biosynthesis; N(2)-acetyl-L-ornithine from L-glutamate: step 4/4.</text>
</comment>
<dbReference type="PANTHER" id="PTHR11986:SF79">
    <property type="entry name" value="ACETYLORNITHINE AMINOTRANSFERASE, MITOCHONDRIAL"/>
    <property type="match status" value="1"/>
</dbReference>
<dbReference type="Pfam" id="PF00202">
    <property type="entry name" value="Aminotran_3"/>
    <property type="match status" value="1"/>
</dbReference>
<gene>
    <name evidence="5" type="primary">argD</name>
    <name evidence="6" type="ORF">DealDRAFT_1839</name>
</gene>
<dbReference type="InterPro" id="IPR049704">
    <property type="entry name" value="Aminotrans_3_PPA_site"/>
</dbReference>
<proteinExistence type="inferred from homology"/>
<comment type="similarity">
    <text evidence="5">Belongs to the class-III pyridoxal-phosphate-dependent aminotransferase family. ArgD subfamily.</text>
</comment>
<dbReference type="PIRSF" id="PIRSF000521">
    <property type="entry name" value="Transaminase_4ab_Lys_Orn"/>
    <property type="match status" value="1"/>
</dbReference>
<keyword evidence="5" id="KW-0963">Cytoplasm</keyword>
<dbReference type="CDD" id="cd00610">
    <property type="entry name" value="OAT_like"/>
    <property type="match status" value="1"/>
</dbReference>
<dbReference type="UniPathway" id="UPA00068">
    <property type="reaction ID" value="UER00109"/>
</dbReference>
<organism evidence="6 7">
    <name type="scientific">Dethiobacter alkaliphilus AHT 1</name>
    <dbReference type="NCBI Taxonomy" id="555088"/>
    <lineage>
        <taxon>Bacteria</taxon>
        <taxon>Bacillati</taxon>
        <taxon>Bacillota</taxon>
        <taxon>Dethiobacteria</taxon>
        <taxon>Dethiobacterales</taxon>
        <taxon>Dethiobacteraceae</taxon>
        <taxon>Dethiobacter</taxon>
    </lineage>
</organism>
<dbReference type="OrthoDB" id="9807885at2"/>
<sequence length="395" mass="42856">MDLKNKEQKYIINTYNRQPDATLFIKRGEGVYVWDEAGNRFLDFVSGLAVNNLGHCHPTVVEAVKRQTEKLMHTSNLYYTEPQIRLAEQLVAQSCADKVFFCNSGAEANEAAIKLARKFGKATRGCGAHEIITAQRSFHGRTLAAITATAQPKYHQGFEPMVAGFHYAEYNNLDSFAALVNENTCAILVEPIQGEGGVYPAQPEFLQGLRKLCDEHGLLLIFDEVQSGIGRTGKLLAYENYGVEPDVYTLAKGLGGGLPIGVMAARGAAADTLVPGDHASTFGGNPVVCAAAGAVLQVLGEDGFLEHVQKVGQYFMDRLQELTYANKVELRGLGLFIGLEISGDGAKVASDCQKEGLLLNCIGGKTLRFLPPLIVEEEHIDAAVNVLQRVLARLD</sequence>
<dbReference type="GO" id="GO:0030170">
    <property type="term" value="F:pyridoxal phosphate binding"/>
    <property type="evidence" value="ECO:0007669"/>
    <property type="project" value="InterPro"/>
</dbReference>
<dbReference type="GO" id="GO:0003992">
    <property type="term" value="F:N2-acetyl-L-ornithine:2-oxoglutarate 5-aminotransferase activity"/>
    <property type="evidence" value="ECO:0007669"/>
    <property type="project" value="UniProtKB-UniRule"/>
</dbReference>
<feature type="binding site" evidence="5">
    <location>
        <position position="280"/>
    </location>
    <ligand>
        <name>N(2)-acetyl-L-ornithine</name>
        <dbReference type="ChEBI" id="CHEBI:57805"/>
    </ligand>
</feature>
<feature type="binding site" evidence="5">
    <location>
        <position position="138"/>
    </location>
    <ligand>
        <name>pyridoxal 5'-phosphate</name>
        <dbReference type="ChEBI" id="CHEBI:597326"/>
    </ligand>
</feature>
<dbReference type="Gene3D" id="3.90.1150.10">
    <property type="entry name" value="Aspartate Aminotransferase, domain 1"/>
    <property type="match status" value="1"/>
</dbReference>
<dbReference type="eggNOG" id="COG4992">
    <property type="taxonomic scope" value="Bacteria"/>
</dbReference>
<name>C0GH80_DETAL</name>
<dbReference type="GO" id="GO:0006526">
    <property type="term" value="P:L-arginine biosynthetic process"/>
    <property type="evidence" value="ECO:0007669"/>
    <property type="project" value="UniProtKB-UniRule"/>
</dbReference>
<keyword evidence="3 5" id="KW-0808">Transferase</keyword>
<dbReference type="NCBIfam" id="NF002874">
    <property type="entry name" value="PRK03244.1"/>
    <property type="match status" value="1"/>
</dbReference>
<keyword evidence="4 5" id="KW-0663">Pyridoxal phosphate</keyword>
<keyword evidence="7" id="KW-1185">Reference proteome</keyword>
<dbReference type="EMBL" id="ACJM01000008">
    <property type="protein sequence ID" value="EEG77382.1"/>
    <property type="molecule type" value="Genomic_DNA"/>
</dbReference>
<comment type="subunit">
    <text evidence="5">Homodimer.</text>
</comment>
<dbReference type="RefSeq" id="WP_008516779.1">
    <property type="nucleotide sequence ID" value="NZ_ACJM01000008.1"/>
</dbReference>
<dbReference type="NCBIfam" id="NF002325">
    <property type="entry name" value="PRK01278.1"/>
    <property type="match status" value="1"/>
</dbReference>
<evidence type="ECO:0000313" key="7">
    <source>
        <dbReference type="Proteomes" id="UP000006443"/>
    </source>
</evidence>
<dbReference type="GO" id="GO:0042802">
    <property type="term" value="F:identical protein binding"/>
    <property type="evidence" value="ECO:0007669"/>
    <property type="project" value="TreeGrafter"/>
</dbReference>
<dbReference type="InterPro" id="IPR015422">
    <property type="entry name" value="PyrdxlP-dep_Trfase_small"/>
</dbReference>
<dbReference type="NCBIfam" id="TIGR00707">
    <property type="entry name" value="argD"/>
    <property type="match status" value="1"/>
</dbReference>
<dbReference type="GO" id="GO:0005737">
    <property type="term" value="C:cytoplasm"/>
    <property type="evidence" value="ECO:0007669"/>
    <property type="project" value="UniProtKB-SubCell"/>
</dbReference>
<dbReference type="STRING" id="555088.DealDRAFT_1839"/>
<dbReference type="InterPro" id="IPR004636">
    <property type="entry name" value="AcOrn/SuccOrn_fam"/>
</dbReference>
<accession>C0GH80</accession>
<feature type="binding site" evidence="5">
    <location>
        <begin position="105"/>
        <end position="106"/>
    </location>
    <ligand>
        <name>pyridoxal 5'-phosphate</name>
        <dbReference type="ChEBI" id="CHEBI:597326"/>
    </ligand>
</feature>
<evidence type="ECO:0000256" key="3">
    <source>
        <dbReference type="ARBA" id="ARBA00022679"/>
    </source>
</evidence>
<dbReference type="AlphaFoldDB" id="C0GH80"/>
<dbReference type="HAMAP" id="MF_01107">
    <property type="entry name" value="ArgD_aminotrans_3"/>
    <property type="match status" value="1"/>
</dbReference>
<comment type="subcellular location">
    <subcellularLocation>
        <location evidence="5">Cytoplasm</location>
    </subcellularLocation>
</comment>
<evidence type="ECO:0000313" key="6">
    <source>
        <dbReference type="EMBL" id="EEG77382.1"/>
    </source>
</evidence>
<comment type="catalytic activity">
    <reaction evidence="5">
        <text>N(2)-acetyl-L-ornithine + 2-oxoglutarate = N-acetyl-L-glutamate 5-semialdehyde + L-glutamate</text>
        <dbReference type="Rhea" id="RHEA:18049"/>
        <dbReference type="ChEBI" id="CHEBI:16810"/>
        <dbReference type="ChEBI" id="CHEBI:29123"/>
        <dbReference type="ChEBI" id="CHEBI:29985"/>
        <dbReference type="ChEBI" id="CHEBI:57805"/>
        <dbReference type="EC" id="2.6.1.11"/>
    </reaction>
</comment>
<comment type="miscellaneous">
    <text evidence="5">May also have succinyldiaminopimelate aminotransferase activity, thus carrying out the corresponding step in lysine biosynthesis.</text>
</comment>
<keyword evidence="1 5" id="KW-0032">Aminotransferase</keyword>
<feature type="binding site" evidence="5">
    <location>
        <begin position="223"/>
        <end position="226"/>
    </location>
    <ligand>
        <name>pyridoxal 5'-phosphate</name>
        <dbReference type="ChEBI" id="CHEBI:597326"/>
    </ligand>
</feature>
<evidence type="ECO:0000256" key="5">
    <source>
        <dbReference type="HAMAP-Rule" id="MF_01107"/>
    </source>
</evidence>
<feature type="binding site" evidence="5">
    <location>
        <position position="141"/>
    </location>
    <ligand>
        <name>N(2)-acetyl-L-ornithine</name>
        <dbReference type="ChEBI" id="CHEBI:57805"/>
    </ligand>
</feature>
<feature type="binding site" evidence="5">
    <location>
        <position position="281"/>
    </location>
    <ligand>
        <name>pyridoxal 5'-phosphate</name>
        <dbReference type="ChEBI" id="CHEBI:597326"/>
    </ligand>
</feature>
<protein>
    <recommendedName>
        <fullName evidence="5">Acetylornithine aminotransferase</fullName>
        <shortName evidence="5">ACOAT</shortName>
        <ecNumber evidence="5">2.6.1.11</ecNumber>
    </recommendedName>
</protein>
<dbReference type="SUPFAM" id="SSF53383">
    <property type="entry name" value="PLP-dependent transferases"/>
    <property type="match status" value="1"/>
</dbReference>
<dbReference type="PROSITE" id="PS00600">
    <property type="entry name" value="AA_TRANSFER_CLASS_3"/>
    <property type="match status" value="1"/>
</dbReference>
<feature type="modified residue" description="N6-(pyridoxal phosphate)lysine" evidence="5">
    <location>
        <position position="252"/>
    </location>
</feature>
<dbReference type="EC" id="2.6.1.11" evidence="5"/>